<dbReference type="GO" id="GO:0009311">
    <property type="term" value="P:oligosaccharide metabolic process"/>
    <property type="evidence" value="ECO:0007669"/>
    <property type="project" value="InterPro"/>
</dbReference>
<evidence type="ECO:0000256" key="2">
    <source>
        <dbReference type="ARBA" id="ARBA00022801"/>
    </source>
</evidence>
<dbReference type="AlphaFoldDB" id="A0AAX1NDW0"/>
<evidence type="ECO:0000313" key="6">
    <source>
        <dbReference type="EMBL" id="QWG04278.1"/>
    </source>
</evidence>
<protein>
    <recommendedName>
        <fullName evidence="5">Mannosylglycerate hydrolase MGH1-like glycoside hydrolase domain-containing protein</fullName>
    </recommendedName>
</protein>
<dbReference type="PANTHER" id="PTHR10412:SF11">
    <property type="entry name" value="MANNOSYL-OLIGOSACCHARIDE GLUCOSIDASE"/>
    <property type="match status" value="1"/>
</dbReference>
<dbReference type="InterPro" id="IPR008928">
    <property type="entry name" value="6-hairpin_glycosidase_sf"/>
</dbReference>
<feature type="signal peptide" evidence="4">
    <location>
        <begin position="1"/>
        <end position="19"/>
    </location>
</feature>
<evidence type="ECO:0000256" key="3">
    <source>
        <dbReference type="ARBA" id="ARBA00023295"/>
    </source>
</evidence>
<dbReference type="KEGG" id="fya:KMW28_25635"/>
<name>A0AAX1NDW0_9BACT</name>
<dbReference type="PANTHER" id="PTHR10412">
    <property type="entry name" value="MANNOSYL-OLIGOSACCHARIDE GLUCOSIDASE"/>
    <property type="match status" value="1"/>
</dbReference>
<gene>
    <name evidence="6" type="ORF">KMW28_25635</name>
</gene>
<evidence type="ECO:0000256" key="4">
    <source>
        <dbReference type="SAM" id="SignalP"/>
    </source>
</evidence>
<keyword evidence="7" id="KW-1185">Reference proteome</keyword>
<evidence type="ECO:0000259" key="5">
    <source>
        <dbReference type="Pfam" id="PF22422"/>
    </source>
</evidence>
<keyword evidence="3" id="KW-0326">Glycosidase</keyword>
<evidence type="ECO:0000256" key="1">
    <source>
        <dbReference type="ARBA" id="ARBA00010833"/>
    </source>
</evidence>
<dbReference type="Gene3D" id="1.50.10.10">
    <property type="match status" value="1"/>
</dbReference>
<dbReference type="GO" id="GO:0004573">
    <property type="term" value="F:Glc3Man9GlcNAc2 oligosaccharide glucosidase activity"/>
    <property type="evidence" value="ECO:0007669"/>
    <property type="project" value="InterPro"/>
</dbReference>
<reference evidence="6 7" key="1">
    <citation type="submission" date="2021-05" db="EMBL/GenBank/DDBJ databases">
        <title>Comparative genomic studies on the polysaccharide-degrading batcterial strains of the Flammeovirga genus.</title>
        <authorList>
            <person name="Zewei F."/>
            <person name="Zheng Z."/>
            <person name="Yu L."/>
            <person name="Ruyue G."/>
            <person name="Yanhong M."/>
            <person name="Yuanyuan C."/>
            <person name="Jingyan G."/>
            <person name="Wenjun H."/>
        </authorList>
    </citation>
    <scope>NUCLEOTIDE SEQUENCE [LARGE SCALE GENOMIC DNA]</scope>
    <source>
        <strain evidence="6 7">NBRC:100898</strain>
    </source>
</reference>
<comment type="similarity">
    <text evidence="1">Belongs to the glycosyl hydrolase 63 family.</text>
</comment>
<dbReference type="RefSeq" id="WP_169663761.1">
    <property type="nucleotide sequence ID" value="NZ_CP076133.1"/>
</dbReference>
<proteinExistence type="inferred from homology"/>
<sequence>MKQFVFFLCWILIAQNLWAQDRTTEFQSKISKGWNTWNYYSMLSYVELPSGLSININLRPSVQGTPYDPDYFFDNIQVDKEGKIRPVAHTFDGSYTHVNVDDWKGNKLSIKSAVVDDNIYILVEPIKTSTPYFCEIETGFLWNKRGHLSYLQDQIEAKTEQTTKEIRSTKSDQKIARPYKAPYYSISSDSDFAIYTGSVLSLAKIKNIISNTENNYLSSSKSYGDLAEGYLATQSVLGWNTLYDADKDRVISPVSRGWNEAWQGFVLFEWDTYFAALLQGLGNKEYAYSNALTMSNAVNRYGAIAFTQQPRGQLADNSQPPVGSMVCWLLYEKYQEKWFLEEVYDGLLSWNKWWVKNRNNKGYLTWGASWKGARVQDAAWESGLDNSPMYEDVAIETVGENSLLNIADVGLNSMYVMDCQYLSKIAEVLGKTDDLKSLKEREKQFTKQVQSLWDEEKGIYQNKYLSDDTFCNRLTPTSFYPMIANIPSKKQAKRLLEEHYYNEEEFYGEYIIPSCARNDKSYDNKYWRGAIWGPMNFLVYLGLRNYDQEASKDMADKSYQLFMDAWMNHKYVFENIHSEKGVQDPKDQLDCDPYYHWGALMGLMKFMEEGQYKKKQL</sequence>
<evidence type="ECO:0000313" key="7">
    <source>
        <dbReference type="Proteomes" id="UP000678679"/>
    </source>
</evidence>
<dbReference type="InterPro" id="IPR054491">
    <property type="entry name" value="MGH1-like_GH"/>
</dbReference>
<dbReference type="InterPro" id="IPR004888">
    <property type="entry name" value="Glycoside_hydrolase_63"/>
</dbReference>
<feature type="chain" id="PRO_5043387743" description="Mannosylglycerate hydrolase MGH1-like glycoside hydrolase domain-containing protein" evidence="4">
    <location>
        <begin position="20"/>
        <end position="617"/>
    </location>
</feature>
<dbReference type="SUPFAM" id="SSF48208">
    <property type="entry name" value="Six-hairpin glycosidases"/>
    <property type="match status" value="1"/>
</dbReference>
<feature type="domain" description="Mannosylglycerate hydrolase MGH1-like glycoside hydrolase" evidence="5">
    <location>
        <begin position="269"/>
        <end position="582"/>
    </location>
</feature>
<keyword evidence="2" id="KW-0378">Hydrolase</keyword>
<dbReference type="EMBL" id="CP076133">
    <property type="protein sequence ID" value="QWG04278.1"/>
    <property type="molecule type" value="Genomic_DNA"/>
</dbReference>
<dbReference type="Pfam" id="PF22422">
    <property type="entry name" value="MGH1-like_GH"/>
    <property type="match status" value="1"/>
</dbReference>
<dbReference type="InterPro" id="IPR012341">
    <property type="entry name" value="6hp_glycosidase-like_sf"/>
</dbReference>
<keyword evidence="4" id="KW-0732">Signal</keyword>
<accession>A0AAX1NDW0</accession>
<organism evidence="6 7">
    <name type="scientific">Flammeovirga yaeyamensis</name>
    <dbReference type="NCBI Taxonomy" id="367791"/>
    <lineage>
        <taxon>Bacteria</taxon>
        <taxon>Pseudomonadati</taxon>
        <taxon>Bacteroidota</taxon>
        <taxon>Cytophagia</taxon>
        <taxon>Cytophagales</taxon>
        <taxon>Flammeovirgaceae</taxon>
        <taxon>Flammeovirga</taxon>
    </lineage>
</organism>
<dbReference type="GO" id="GO:0006487">
    <property type="term" value="P:protein N-linked glycosylation"/>
    <property type="evidence" value="ECO:0007669"/>
    <property type="project" value="TreeGrafter"/>
</dbReference>
<dbReference type="Proteomes" id="UP000678679">
    <property type="component" value="Chromosome 2"/>
</dbReference>